<dbReference type="Pfam" id="PF05593">
    <property type="entry name" value="RHS_repeat"/>
    <property type="match status" value="1"/>
</dbReference>
<dbReference type="InterPro" id="IPR031325">
    <property type="entry name" value="RHS_repeat"/>
</dbReference>
<dbReference type="Gene3D" id="2.180.10.10">
    <property type="entry name" value="RHS repeat-associated core"/>
    <property type="match status" value="2"/>
</dbReference>
<evidence type="ECO:0000313" key="3">
    <source>
        <dbReference type="Proteomes" id="UP001597287"/>
    </source>
</evidence>
<protein>
    <recommendedName>
        <fullName evidence="4">YD repeat-containing protein</fullName>
    </recommendedName>
</protein>
<name>A0ABW5EHX7_9BURK</name>
<organism evidence="2 3">
    <name type="scientific">Delftia deserti</name>
    <dbReference type="NCBI Taxonomy" id="1651218"/>
    <lineage>
        <taxon>Bacteria</taxon>
        <taxon>Pseudomonadati</taxon>
        <taxon>Pseudomonadota</taxon>
        <taxon>Betaproteobacteria</taxon>
        <taxon>Burkholderiales</taxon>
        <taxon>Comamonadaceae</taxon>
        <taxon>Delftia</taxon>
    </lineage>
</organism>
<dbReference type="RefSeq" id="WP_380107936.1">
    <property type="nucleotide sequence ID" value="NZ_JBHSIH010000001.1"/>
</dbReference>
<gene>
    <name evidence="2" type="ORF">ACFSPV_00730</name>
</gene>
<sequence>MEAQSTNELINTFTGKLQYHFTDLLLPGNGGMDLAIRRSYNSIDDPLATPANWASYEYSPIGLGWTMHMGRVIRGANKAICSASWASAAANPVLELPDGSRQILYEYYEAGASTPTWLTKDFWRAKCHSGFLHVQSPDGTTYEMTAMGHSFGEPGSLQRTFYAGRIVDRNGNWFNLSYNFLPIGVYALSQITTSDGRSVSFAYSGSTLASITDTLSNQVWQYTVGAGSAGHVQLNRVQRPDGLSWTYAYRTGTPGTGSMSRIGYPGGATIDYVYSHVDFRAGTTRSGNSTVVSSKTASTNTPDGKSGTWNWTYEVATDELPYTVNGSQYTYTYGVPPDVRSQVNVTTVTDPLGKATEHFHLGVHSVRVVPTDVGLLMGSVSESENTLFGYASVPISEQQDVVANYFSNSYFYPAAAIVREQYRFRPGETFVISRSGHDEWGNPSFIDETGTNNDRTYTRQTELTHNVNTSKWLLRQVSNALVTVGAQTHATTRQFDGNGNLQSQTVAGVPTSFTYHSTGDVHTTTNAKGQVTTYNSYLRGIPRSESQPEGVAISRNVDAAGNVTSITNGRGKTTTYTYDGLNRPTSITKPIGTPISITWGATTRQVQRGGMTDKATFDGLGRQLRREVSAAGETPIWVDFSYDMLGRRLYQSYPNSSKGTGFRYDTLGRVVQTLHGNPVGTNSANVIEETFYDSLQVLRYDTTNRASLVWFRAFGNPQEQHAVRSLAGEISAQGMYVDYDVAMTRDLLGQMTTATMGGKARTYGYDSRYYLVPRADPETGTTVLGRDALGNMTSKSIGTQPATTYAYDGRNRLTGITYPSSEQPGVPNASGVTRTYNGNDLVTGISGGGVVRGFDYDDGDNLIAEELAMGGATQQVSYTYNSSEALASITYPSGHKVQYSPDAFGRARAVLPYVNQVHYHPNGMPSELHYANGVVSTMSVNDRQWPAGLKMARAGSSFIDSTYAYDPVGNLTGINDSADSAYSRYFEYDKLNRLTLDNDVGGYREYFYDGFGNITHVAQPGSLRTYSYAATSGLLTGVSGGGLSRAYQYDSAGNVKDDGVLTFGHDRANNLRCIACTAAVPTAHTYDGDNMRVQTSDAAGTTQYLHGQQGLLLQTLVPGVERKEHIYLGRRQVAQRRVVD</sequence>
<evidence type="ECO:0000256" key="1">
    <source>
        <dbReference type="SAM" id="MobiDB-lite"/>
    </source>
</evidence>
<proteinExistence type="predicted"/>
<accession>A0ABW5EHX7</accession>
<dbReference type="PANTHER" id="PTHR32305:SF15">
    <property type="entry name" value="PROTEIN RHSA-RELATED"/>
    <property type="match status" value="1"/>
</dbReference>
<dbReference type="EMBL" id="JBHUIG010000001">
    <property type="protein sequence ID" value="MFD2317227.1"/>
    <property type="molecule type" value="Genomic_DNA"/>
</dbReference>
<comment type="caution">
    <text evidence="2">The sequence shown here is derived from an EMBL/GenBank/DDBJ whole genome shotgun (WGS) entry which is preliminary data.</text>
</comment>
<dbReference type="InterPro" id="IPR006530">
    <property type="entry name" value="YD"/>
</dbReference>
<reference evidence="3" key="1">
    <citation type="journal article" date="2019" name="Int. J. Syst. Evol. Microbiol.">
        <title>The Global Catalogue of Microorganisms (GCM) 10K type strain sequencing project: providing services to taxonomists for standard genome sequencing and annotation.</title>
        <authorList>
            <consortium name="The Broad Institute Genomics Platform"/>
            <consortium name="The Broad Institute Genome Sequencing Center for Infectious Disease"/>
            <person name="Wu L."/>
            <person name="Ma J."/>
        </authorList>
    </citation>
    <scope>NUCLEOTIDE SEQUENCE [LARGE SCALE GENOMIC DNA]</scope>
    <source>
        <strain evidence="3">CCUG 62793</strain>
    </source>
</reference>
<dbReference type="PANTHER" id="PTHR32305">
    <property type="match status" value="1"/>
</dbReference>
<evidence type="ECO:0008006" key="4">
    <source>
        <dbReference type="Google" id="ProtNLM"/>
    </source>
</evidence>
<dbReference type="Proteomes" id="UP001597287">
    <property type="component" value="Unassembled WGS sequence"/>
</dbReference>
<dbReference type="InterPro" id="IPR050708">
    <property type="entry name" value="T6SS_VgrG/RHS"/>
</dbReference>
<feature type="region of interest" description="Disordered" evidence="1">
    <location>
        <begin position="285"/>
        <end position="304"/>
    </location>
</feature>
<keyword evidence="3" id="KW-1185">Reference proteome</keyword>
<dbReference type="NCBIfam" id="TIGR01643">
    <property type="entry name" value="YD_repeat_2x"/>
    <property type="match status" value="1"/>
</dbReference>
<evidence type="ECO:0000313" key="2">
    <source>
        <dbReference type="EMBL" id="MFD2317227.1"/>
    </source>
</evidence>